<dbReference type="SUPFAM" id="SSF81383">
    <property type="entry name" value="F-box domain"/>
    <property type="match status" value="1"/>
</dbReference>
<accession>A0A2T0ACW3</accession>
<dbReference type="OrthoDB" id="2322499at2759"/>
<evidence type="ECO:0000313" key="2">
    <source>
        <dbReference type="EMBL" id="PRQ75843.1"/>
    </source>
</evidence>
<feature type="region of interest" description="Disordered" evidence="1">
    <location>
        <begin position="239"/>
        <end position="289"/>
    </location>
</feature>
<gene>
    <name evidence="2" type="ORF">AAT19DRAFT_12865</name>
</gene>
<proteinExistence type="predicted"/>
<protein>
    <recommendedName>
        <fullName evidence="4">F-box domain-containing protein</fullName>
    </recommendedName>
</protein>
<dbReference type="EMBL" id="LCTV02000003">
    <property type="protein sequence ID" value="PRQ75843.1"/>
    <property type="molecule type" value="Genomic_DNA"/>
</dbReference>
<sequence length="370" mass="43036">MRTRGRRRSGRRARRRLRARRAAATRKRTRRRDRIRPPSTSACRVRRLKTSSTRASGSTSIFSYLQPRTLYRLAFLNRSFHTMLSSPGFRSTWRDIFTWHDPRMDWMDDVFFGFDEEEQPEQKKAKPKPRDKMPVFGGKEIDPYRLAILLYETTCEFCGEDTVKYPDTFFLLRLCAYCRRNNLVSSTALAESKKYDMHPATMRAVLASPFGIDELKKYSYERNVLVTHFYQTIDELEERQAEDDADQQTANAQLGTHATGRNPSRAAKVKASSRARAQLDDDDAAEDERNGPRVAAFLKARAKERDARHTFVNAVDELAVKIDRFCEDEVVESRLFSMQAKSMRLEGIRQRLADEAIFEPRHINDMYGPH</sequence>
<comment type="caution">
    <text evidence="2">The sequence shown here is derived from an EMBL/GenBank/DDBJ whole genome shotgun (WGS) entry which is preliminary data.</text>
</comment>
<feature type="region of interest" description="Disordered" evidence="1">
    <location>
        <begin position="1"/>
        <end position="41"/>
    </location>
</feature>
<feature type="compositionally biased region" description="Basic residues" evidence="1">
    <location>
        <begin position="1"/>
        <end position="34"/>
    </location>
</feature>
<evidence type="ECO:0000256" key="1">
    <source>
        <dbReference type="SAM" id="MobiDB-lite"/>
    </source>
</evidence>
<feature type="compositionally biased region" description="Polar residues" evidence="1">
    <location>
        <begin position="247"/>
        <end position="262"/>
    </location>
</feature>
<dbReference type="Proteomes" id="UP000239560">
    <property type="component" value="Unassembled WGS sequence"/>
</dbReference>
<dbReference type="AlphaFoldDB" id="A0A2T0ACW3"/>
<evidence type="ECO:0008006" key="4">
    <source>
        <dbReference type="Google" id="ProtNLM"/>
    </source>
</evidence>
<dbReference type="InterPro" id="IPR036047">
    <property type="entry name" value="F-box-like_dom_sf"/>
</dbReference>
<name>A0A2T0ACW3_RHOTO</name>
<evidence type="ECO:0000313" key="3">
    <source>
        <dbReference type="Proteomes" id="UP000239560"/>
    </source>
</evidence>
<organism evidence="2 3">
    <name type="scientific">Rhodotorula toruloides</name>
    <name type="common">Yeast</name>
    <name type="synonym">Rhodosporidium toruloides</name>
    <dbReference type="NCBI Taxonomy" id="5286"/>
    <lineage>
        <taxon>Eukaryota</taxon>
        <taxon>Fungi</taxon>
        <taxon>Dikarya</taxon>
        <taxon>Basidiomycota</taxon>
        <taxon>Pucciniomycotina</taxon>
        <taxon>Microbotryomycetes</taxon>
        <taxon>Sporidiobolales</taxon>
        <taxon>Sporidiobolaceae</taxon>
        <taxon>Rhodotorula</taxon>
    </lineage>
</organism>
<reference evidence="2 3" key="1">
    <citation type="journal article" date="2018" name="Elife">
        <title>Functional genomics of lipid metabolism in the oleaginous yeast Rhodosporidium toruloides.</title>
        <authorList>
            <person name="Coradetti S.T."/>
            <person name="Pinel D."/>
            <person name="Geiselman G."/>
            <person name="Ito M."/>
            <person name="Mondo S."/>
            <person name="Reilly M.C."/>
            <person name="Cheng Y.F."/>
            <person name="Bauer S."/>
            <person name="Grigoriev I."/>
            <person name="Gladden J.M."/>
            <person name="Simmons B.A."/>
            <person name="Brem R."/>
            <person name="Arkin A.P."/>
            <person name="Skerker J.M."/>
        </authorList>
    </citation>
    <scope>NUCLEOTIDE SEQUENCE [LARGE SCALE GENOMIC DNA]</scope>
    <source>
        <strain evidence="2 3">NBRC 0880</strain>
    </source>
</reference>